<organism evidence="2 3">
    <name type="scientific">Myriangium duriaei CBS 260.36</name>
    <dbReference type="NCBI Taxonomy" id="1168546"/>
    <lineage>
        <taxon>Eukaryota</taxon>
        <taxon>Fungi</taxon>
        <taxon>Dikarya</taxon>
        <taxon>Ascomycota</taxon>
        <taxon>Pezizomycotina</taxon>
        <taxon>Dothideomycetes</taxon>
        <taxon>Dothideomycetidae</taxon>
        <taxon>Myriangiales</taxon>
        <taxon>Myriangiaceae</taxon>
        <taxon>Myriangium</taxon>
    </lineage>
</organism>
<proteinExistence type="predicted"/>
<dbReference type="Proteomes" id="UP000799439">
    <property type="component" value="Unassembled WGS sequence"/>
</dbReference>
<gene>
    <name evidence="2" type="ORF">K461DRAFT_271501</name>
</gene>
<sequence length="100" mass="11086">MYKSQLLLLLLLVLGIAADSVRLIIYYGNEGQSVTRGKDMSSYATRRVKGSISQWSNGRFKAALYPSVLRVYNVTPLGSSEGGEAMLNELEQLLRDRTGE</sequence>
<keyword evidence="3" id="KW-1185">Reference proteome</keyword>
<protein>
    <submittedName>
        <fullName evidence="2">Uncharacterized protein</fullName>
    </submittedName>
</protein>
<evidence type="ECO:0000313" key="2">
    <source>
        <dbReference type="EMBL" id="KAF2148909.1"/>
    </source>
</evidence>
<accession>A0A9P4IY01</accession>
<keyword evidence="1" id="KW-0732">Signal</keyword>
<feature type="signal peptide" evidence="1">
    <location>
        <begin position="1"/>
        <end position="18"/>
    </location>
</feature>
<dbReference type="AlphaFoldDB" id="A0A9P4IY01"/>
<evidence type="ECO:0000256" key="1">
    <source>
        <dbReference type="SAM" id="SignalP"/>
    </source>
</evidence>
<feature type="chain" id="PRO_5040444191" evidence="1">
    <location>
        <begin position="19"/>
        <end position="100"/>
    </location>
</feature>
<name>A0A9P4IY01_9PEZI</name>
<comment type="caution">
    <text evidence="2">The sequence shown here is derived from an EMBL/GenBank/DDBJ whole genome shotgun (WGS) entry which is preliminary data.</text>
</comment>
<reference evidence="2" key="1">
    <citation type="journal article" date="2020" name="Stud. Mycol.">
        <title>101 Dothideomycetes genomes: a test case for predicting lifestyles and emergence of pathogens.</title>
        <authorList>
            <person name="Haridas S."/>
            <person name="Albert R."/>
            <person name="Binder M."/>
            <person name="Bloem J."/>
            <person name="Labutti K."/>
            <person name="Salamov A."/>
            <person name="Andreopoulos B."/>
            <person name="Baker S."/>
            <person name="Barry K."/>
            <person name="Bills G."/>
            <person name="Bluhm B."/>
            <person name="Cannon C."/>
            <person name="Castanera R."/>
            <person name="Culley D."/>
            <person name="Daum C."/>
            <person name="Ezra D."/>
            <person name="Gonzalez J."/>
            <person name="Henrissat B."/>
            <person name="Kuo A."/>
            <person name="Liang C."/>
            <person name="Lipzen A."/>
            <person name="Lutzoni F."/>
            <person name="Magnuson J."/>
            <person name="Mondo S."/>
            <person name="Nolan M."/>
            <person name="Ohm R."/>
            <person name="Pangilinan J."/>
            <person name="Park H.-J."/>
            <person name="Ramirez L."/>
            <person name="Alfaro M."/>
            <person name="Sun H."/>
            <person name="Tritt A."/>
            <person name="Yoshinaga Y."/>
            <person name="Zwiers L.-H."/>
            <person name="Turgeon B."/>
            <person name="Goodwin S."/>
            <person name="Spatafora J."/>
            <person name="Crous P."/>
            <person name="Grigoriev I."/>
        </authorList>
    </citation>
    <scope>NUCLEOTIDE SEQUENCE</scope>
    <source>
        <strain evidence="2">CBS 260.36</strain>
    </source>
</reference>
<dbReference type="EMBL" id="ML996092">
    <property type="protein sequence ID" value="KAF2148909.1"/>
    <property type="molecule type" value="Genomic_DNA"/>
</dbReference>
<evidence type="ECO:0000313" key="3">
    <source>
        <dbReference type="Proteomes" id="UP000799439"/>
    </source>
</evidence>